<comment type="caution">
    <text evidence="3">The sequence shown here is derived from an EMBL/GenBank/DDBJ whole genome shotgun (WGS) entry which is preliminary data.</text>
</comment>
<dbReference type="InterPro" id="IPR053173">
    <property type="entry name" value="SAM-binding_MTase"/>
</dbReference>
<dbReference type="Proteomes" id="UP001500957">
    <property type="component" value="Unassembled WGS sequence"/>
</dbReference>
<keyword evidence="3" id="KW-0489">Methyltransferase</keyword>
<feature type="domain" description="S-adenosylmethionine-dependent methyltransferase Rv2258c-like winged HTH" evidence="2">
    <location>
        <begin position="33"/>
        <end position="103"/>
    </location>
</feature>
<feature type="domain" description="Methyltransferase" evidence="1">
    <location>
        <begin position="178"/>
        <end position="293"/>
    </location>
</feature>
<evidence type="ECO:0000313" key="3">
    <source>
        <dbReference type="EMBL" id="GAA0620036.1"/>
    </source>
</evidence>
<keyword evidence="3" id="KW-0808">Transferase</keyword>
<dbReference type="InterPro" id="IPR036390">
    <property type="entry name" value="WH_DNA-bd_sf"/>
</dbReference>
<dbReference type="PANTHER" id="PTHR45128">
    <property type="entry name" value="METHYLTRANSFERASE TYPE 11"/>
    <property type="match status" value="1"/>
</dbReference>
<dbReference type="SUPFAM" id="SSF53335">
    <property type="entry name" value="S-adenosyl-L-methionine-dependent methyltransferases"/>
    <property type="match status" value="1"/>
</dbReference>
<dbReference type="Pfam" id="PF21320">
    <property type="entry name" value="WHD_Rv2258c"/>
    <property type="match status" value="1"/>
</dbReference>
<dbReference type="RefSeq" id="WP_344604831.1">
    <property type="nucleotide sequence ID" value="NZ_BAAAHE010000017.1"/>
</dbReference>
<dbReference type="CDD" id="cd02440">
    <property type="entry name" value="AdoMet_MTases"/>
    <property type="match status" value="1"/>
</dbReference>
<accession>A0ABN1GUN2</accession>
<dbReference type="Gene3D" id="1.10.10.10">
    <property type="entry name" value="Winged helix-like DNA-binding domain superfamily/Winged helix DNA-binding domain"/>
    <property type="match status" value="1"/>
</dbReference>
<dbReference type="InterPro" id="IPR025714">
    <property type="entry name" value="Methyltranfer_dom"/>
</dbReference>
<dbReference type="EMBL" id="BAAAHE010000017">
    <property type="protein sequence ID" value="GAA0620036.1"/>
    <property type="molecule type" value="Genomic_DNA"/>
</dbReference>
<dbReference type="InterPro" id="IPR048711">
    <property type="entry name" value="WHD_Rv2258c"/>
</dbReference>
<dbReference type="GO" id="GO:0032259">
    <property type="term" value="P:methylation"/>
    <property type="evidence" value="ECO:0007669"/>
    <property type="project" value="UniProtKB-KW"/>
</dbReference>
<name>A0ABN1GUN2_9ACTN</name>
<evidence type="ECO:0000313" key="4">
    <source>
        <dbReference type="Proteomes" id="UP001500957"/>
    </source>
</evidence>
<dbReference type="InterPro" id="IPR036388">
    <property type="entry name" value="WH-like_DNA-bd_sf"/>
</dbReference>
<keyword evidence="4" id="KW-1185">Reference proteome</keyword>
<gene>
    <name evidence="3" type="ORF">GCM10009547_23190</name>
</gene>
<evidence type="ECO:0000259" key="1">
    <source>
        <dbReference type="Pfam" id="PF13847"/>
    </source>
</evidence>
<reference evidence="3 4" key="1">
    <citation type="journal article" date="2019" name="Int. J. Syst. Evol. Microbiol.">
        <title>The Global Catalogue of Microorganisms (GCM) 10K type strain sequencing project: providing services to taxonomists for standard genome sequencing and annotation.</title>
        <authorList>
            <consortium name="The Broad Institute Genomics Platform"/>
            <consortium name="The Broad Institute Genome Sequencing Center for Infectious Disease"/>
            <person name="Wu L."/>
            <person name="Ma J."/>
        </authorList>
    </citation>
    <scope>NUCLEOTIDE SEQUENCE [LARGE SCALE GENOMIC DNA]</scope>
    <source>
        <strain evidence="3 4">JCM 10671</strain>
    </source>
</reference>
<evidence type="ECO:0000259" key="2">
    <source>
        <dbReference type="Pfam" id="PF21320"/>
    </source>
</evidence>
<organism evidence="3 4">
    <name type="scientific">Sporichthya brevicatena</name>
    <dbReference type="NCBI Taxonomy" id="171442"/>
    <lineage>
        <taxon>Bacteria</taxon>
        <taxon>Bacillati</taxon>
        <taxon>Actinomycetota</taxon>
        <taxon>Actinomycetes</taxon>
        <taxon>Sporichthyales</taxon>
        <taxon>Sporichthyaceae</taxon>
        <taxon>Sporichthya</taxon>
    </lineage>
</organism>
<sequence length="360" mass="37713">MSAPTDTVNASFDATKAEEFGGRLFEMLSSSVVVMMIDLAARTGLLDTLATGSGTSEDLATRAGLQERYVRECLGSLVTAGIVDYDATTRTYSIPAEHAACLTGGGPTDLAPMTRMATVMAPHVPAVATAFREGGGVPYEAFRPEFTVTMDLLSRGLLDGHLLQDILPTAGLVEQFRSGARVADIGCGTGHAINLMAGEFPASAFTGFDFSTEAIDAGRKEAAELGLSNATFEVRDVSTLPAGSFDVVFAIDSIHDQRDPAGVLRAVHDALAPGGTFVMIDIKANSALEDNLDNPFAPLLYGVSTLHCMTVSLALGGAGLGTVWGEQTARAMLAEAGFEVLAVHDVPDDPMDSVYVSRRD</sequence>
<dbReference type="InterPro" id="IPR029063">
    <property type="entry name" value="SAM-dependent_MTases_sf"/>
</dbReference>
<proteinExistence type="predicted"/>
<dbReference type="Gene3D" id="3.40.50.150">
    <property type="entry name" value="Vaccinia Virus protein VP39"/>
    <property type="match status" value="1"/>
</dbReference>
<protein>
    <submittedName>
        <fullName evidence="3">Class I SAM-dependent methyltransferase</fullName>
    </submittedName>
</protein>
<dbReference type="GO" id="GO:0008168">
    <property type="term" value="F:methyltransferase activity"/>
    <property type="evidence" value="ECO:0007669"/>
    <property type="project" value="UniProtKB-KW"/>
</dbReference>
<dbReference type="PANTHER" id="PTHR45128:SF1">
    <property type="entry name" value="S-ADENOSYLMETHIONINE-DEPENDENT METHYLTRANSFERASE RV2258C"/>
    <property type="match status" value="1"/>
</dbReference>
<dbReference type="Pfam" id="PF13847">
    <property type="entry name" value="Methyltransf_31"/>
    <property type="match status" value="1"/>
</dbReference>
<dbReference type="SUPFAM" id="SSF46785">
    <property type="entry name" value="Winged helix' DNA-binding domain"/>
    <property type="match status" value="1"/>
</dbReference>